<protein>
    <submittedName>
        <fullName evidence="1">Uncharacterized protein</fullName>
    </submittedName>
</protein>
<organism evidence="1">
    <name type="scientific">Rhizophora mucronata</name>
    <name type="common">Asiatic mangrove</name>
    <dbReference type="NCBI Taxonomy" id="61149"/>
    <lineage>
        <taxon>Eukaryota</taxon>
        <taxon>Viridiplantae</taxon>
        <taxon>Streptophyta</taxon>
        <taxon>Embryophyta</taxon>
        <taxon>Tracheophyta</taxon>
        <taxon>Spermatophyta</taxon>
        <taxon>Magnoliopsida</taxon>
        <taxon>eudicotyledons</taxon>
        <taxon>Gunneridae</taxon>
        <taxon>Pentapetalae</taxon>
        <taxon>rosids</taxon>
        <taxon>fabids</taxon>
        <taxon>Malpighiales</taxon>
        <taxon>Rhizophoraceae</taxon>
        <taxon>Rhizophora</taxon>
    </lineage>
</organism>
<sequence length="98" mass="11417">MMLHLLMNQPGLDFYQSLAPKHFYYALSFDSHQLSIHLLVPLKQKALMMTLPLLIDSQILEEPLVARNVHCLVYFHAMLMVQVVADLPQHVVQYCQKR</sequence>
<name>A0A2P2IS48_RHIMU</name>
<proteinExistence type="predicted"/>
<dbReference type="AlphaFoldDB" id="A0A2P2IS48"/>
<evidence type="ECO:0000313" key="1">
    <source>
        <dbReference type="EMBL" id="MBW84049.1"/>
    </source>
</evidence>
<dbReference type="EMBL" id="GGEC01003567">
    <property type="protein sequence ID" value="MBW84050.1"/>
    <property type="molecule type" value="Transcribed_RNA"/>
</dbReference>
<dbReference type="EMBL" id="GGEC01003566">
    <property type="protein sequence ID" value="MBW84049.1"/>
    <property type="molecule type" value="Transcribed_RNA"/>
</dbReference>
<reference evidence="1" key="1">
    <citation type="submission" date="2018-02" db="EMBL/GenBank/DDBJ databases">
        <title>Rhizophora mucronata_Transcriptome.</title>
        <authorList>
            <person name="Meera S.P."/>
            <person name="Sreeshan A."/>
            <person name="Augustine A."/>
        </authorList>
    </citation>
    <scope>NUCLEOTIDE SEQUENCE</scope>
    <source>
        <tissue evidence="1">Leaf</tissue>
    </source>
</reference>
<accession>A0A2P2IS48</accession>